<feature type="compositionally biased region" description="Basic and acidic residues" evidence="1">
    <location>
        <begin position="372"/>
        <end position="398"/>
    </location>
</feature>
<feature type="compositionally biased region" description="Acidic residues" evidence="1">
    <location>
        <begin position="53"/>
        <end position="63"/>
    </location>
</feature>
<feature type="compositionally biased region" description="Pro residues" evidence="1">
    <location>
        <begin position="409"/>
        <end position="421"/>
    </location>
</feature>
<evidence type="ECO:0000256" key="1">
    <source>
        <dbReference type="SAM" id="MobiDB-lite"/>
    </source>
</evidence>
<feature type="compositionally biased region" description="Polar residues" evidence="1">
    <location>
        <begin position="708"/>
        <end position="718"/>
    </location>
</feature>
<evidence type="ECO:0000313" key="3">
    <source>
        <dbReference type="Proteomes" id="UP000076798"/>
    </source>
</evidence>
<dbReference type="EMBL" id="KV428023">
    <property type="protein sequence ID" value="KZT41298.1"/>
    <property type="molecule type" value="Genomic_DNA"/>
</dbReference>
<feature type="region of interest" description="Disordered" evidence="1">
    <location>
        <begin position="489"/>
        <end position="760"/>
    </location>
</feature>
<feature type="compositionally biased region" description="Basic and acidic residues" evidence="1">
    <location>
        <begin position="223"/>
        <end position="232"/>
    </location>
</feature>
<evidence type="ECO:0000313" key="2">
    <source>
        <dbReference type="EMBL" id="KZT41298.1"/>
    </source>
</evidence>
<feature type="compositionally biased region" description="Basic and acidic residues" evidence="1">
    <location>
        <begin position="719"/>
        <end position="728"/>
    </location>
</feature>
<feature type="compositionally biased region" description="Low complexity" evidence="1">
    <location>
        <begin position="688"/>
        <end position="697"/>
    </location>
</feature>
<organism evidence="2 3">
    <name type="scientific">Sistotremastrum suecicum HHB10207 ss-3</name>
    <dbReference type="NCBI Taxonomy" id="1314776"/>
    <lineage>
        <taxon>Eukaryota</taxon>
        <taxon>Fungi</taxon>
        <taxon>Dikarya</taxon>
        <taxon>Basidiomycota</taxon>
        <taxon>Agaricomycotina</taxon>
        <taxon>Agaricomycetes</taxon>
        <taxon>Sistotremastrales</taxon>
        <taxon>Sistotremastraceae</taxon>
        <taxon>Sistotremastrum</taxon>
    </lineage>
</organism>
<feature type="compositionally biased region" description="Basic and acidic residues" evidence="1">
    <location>
        <begin position="538"/>
        <end position="554"/>
    </location>
</feature>
<feature type="compositionally biased region" description="Basic and acidic residues" evidence="1">
    <location>
        <begin position="16"/>
        <end position="27"/>
    </location>
</feature>
<feature type="compositionally biased region" description="Basic and acidic residues" evidence="1">
    <location>
        <begin position="302"/>
        <end position="320"/>
    </location>
</feature>
<proteinExistence type="predicted"/>
<feature type="compositionally biased region" description="Polar residues" evidence="1">
    <location>
        <begin position="500"/>
        <end position="511"/>
    </location>
</feature>
<reference evidence="2 3" key="1">
    <citation type="journal article" date="2016" name="Mol. Biol. Evol.">
        <title>Comparative Genomics of Early-Diverging Mushroom-Forming Fungi Provides Insights into the Origins of Lignocellulose Decay Capabilities.</title>
        <authorList>
            <person name="Nagy L.G."/>
            <person name="Riley R."/>
            <person name="Tritt A."/>
            <person name="Adam C."/>
            <person name="Daum C."/>
            <person name="Floudas D."/>
            <person name="Sun H."/>
            <person name="Yadav J.S."/>
            <person name="Pangilinan J."/>
            <person name="Larsson K.H."/>
            <person name="Matsuura K."/>
            <person name="Barry K."/>
            <person name="Labutti K."/>
            <person name="Kuo R."/>
            <person name="Ohm R.A."/>
            <person name="Bhattacharya S.S."/>
            <person name="Shirouzu T."/>
            <person name="Yoshinaga Y."/>
            <person name="Martin F.M."/>
            <person name="Grigoriev I.V."/>
            <person name="Hibbett D.S."/>
        </authorList>
    </citation>
    <scope>NUCLEOTIDE SEQUENCE [LARGE SCALE GENOMIC DNA]</scope>
    <source>
        <strain evidence="2 3">HHB10207 ss-3</strain>
    </source>
</reference>
<dbReference type="AlphaFoldDB" id="A0A166G4I2"/>
<feature type="compositionally biased region" description="Low complexity" evidence="1">
    <location>
        <begin position="140"/>
        <end position="155"/>
    </location>
</feature>
<dbReference type="Proteomes" id="UP000076798">
    <property type="component" value="Unassembled WGS sequence"/>
</dbReference>
<accession>A0A166G4I2</accession>
<feature type="region of interest" description="Disordered" evidence="1">
    <location>
        <begin position="1"/>
        <end position="29"/>
    </location>
</feature>
<feature type="compositionally biased region" description="Polar residues" evidence="1">
    <location>
        <begin position="565"/>
        <end position="585"/>
    </location>
</feature>
<feature type="compositionally biased region" description="Basic and acidic residues" evidence="1">
    <location>
        <begin position="115"/>
        <end position="139"/>
    </location>
</feature>
<feature type="region of interest" description="Disordered" evidence="1">
    <location>
        <begin position="48"/>
        <end position="433"/>
    </location>
</feature>
<feature type="compositionally biased region" description="Low complexity" evidence="1">
    <location>
        <begin position="249"/>
        <end position="262"/>
    </location>
</feature>
<sequence length="835" mass="92733">MSGARSRSTSRARRPLAREPSPEEEHSTGIISNIFNYVSREVRSFVVSATGGQEEDEVEDEEPPYPLSSNEERPERTARPSSSRTRETVKLRARDKPYKKRDKISSSNDHPNLSIHREPEMKSLRSLREDLETRREQDARSTSLSSRRSSVSTKSNGPARESTAMPGGLFSLAASPPPEDTSDTSKRVHFTPKPPRPPKALRYVEYKVPLAEPDIGSTRGRFPSKETEGRQSEEEDPYTEETRMPQHASTPRSSSDTSFSRRSQSHHSMRVAEQSEDHEPSLGRRNEPSDQLPPVRYSTWSAEEKGKGKAKEVIDLEASPRARHRTYSSENPKSRRSRSPSPASPPPESIASTSITRHPRPRDDTPQSIYSETEKNEDKLRIQRLEEEIQRLRDELARRPASSSIASDTPPPPPPPPPQPPSGAAIRAPTFGDKPYALARASLKQTQGPIEHPIVSSMMANRNIALPTVPADKMAEFLNELKTVRLRKVKSGNDMRPSSGGANQTFVARSSGSREDHDLGNQSWSVGDRFIGMKRKRSSSDGKGSDPESTEQRPKRQFLGPGGSLRSTSQVRQSSKLSTVTQGRDASQDRHGSTETSSSMRYSTSMSVQEHPLNIPTPSLCSDNEAERDEDRDRAPSTPPLLPVKEISRKGGGTQVIRDSARVQPQMPERPTRPRTADADDPFSRRLPSSPIVPTTTKKPKPPGRPSQSRAQSSTRSDGTIDRRRSEQPDEDPFLVSHRQVDEAGSSTQTRRTSDAARRRTLDMELLRAVEKARSEDDFESGLYFGVGTRSKEHGFLAHGGGGGPPVFMGEGYVEGAIPEHRDSDLQRGRLARRP</sequence>
<feature type="compositionally biased region" description="Basic and acidic residues" evidence="1">
    <location>
        <begin position="670"/>
        <end position="684"/>
    </location>
</feature>
<name>A0A166G4I2_9AGAM</name>
<feature type="compositionally biased region" description="Basic and acidic residues" evidence="1">
    <location>
        <begin position="273"/>
        <end position="288"/>
    </location>
</feature>
<dbReference type="OrthoDB" id="3256736at2759"/>
<feature type="compositionally biased region" description="Low complexity" evidence="1">
    <location>
        <begin position="594"/>
        <end position="607"/>
    </location>
</feature>
<protein>
    <submittedName>
        <fullName evidence="2">Uncharacterized protein</fullName>
    </submittedName>
</protein>
<feature type="compositionally biased region" description="Basic and acidic residues" evidence="1">
    <location>
        <begin position="70"/>
        <end position="96"/>
    </location>
</feature>
<keyword evidence="3" id="KW-1185">Reference proteome</keyword>
<gene>
    <name evidence="2" type="ORF">SISSUDRAFT_1043138</name>
</gene>